<accession>A0A369VTW4</accession>
<evidence type="ECO:0000256" key="15">
    <source>
        <dbReference type="SAM" id="MobiDB-lite"/>
    </source>
</evidence>
<dbReference type="Proteomes" id="UP000253918">
    <property type="component" value="Unassembled WGS sequence"/>
</dbReference>
<evidence type="ECO:0000256" key="6">
    <source>
        <dbReference type="ARBA" id="ARBA00022691"/>
    </source>
</evidence>
<proteinExistence type="inferred from homology"/>
<dbReference type="InterPro" id="IPR010722">
    <property type="entry name" value="BATS_dom"/>
</dbReference>
<comment type="similarity">
    <text evidence="2 13">Belongs to the radical SAM superfamily. Biotin synthase family.</text>
</comment>
<dbReference type="SFLD" id="SFLDS00029">
    <property type="entry name" value="Radical_SAM"/>
    <property type="match status" value="1"/>
</dbReference>
<keyword evidence="6 13" id="KW-0949">S-adenosyl-L-methionine</keyword>
<evidence type="ECO:0000256" key="4">
    <source>
        <dbReference type="ARBA" id="ARBA00022485"/>
    </source>
</evidence>
<dbReference type="PANTHER" id="PTHR22976:SF2">
    <property type="entry name" value="BIOTIN SYNTHASE, MITOCHONDRIAL"/>
    <property type="match status" value="1"/>
</dbReference>
<dbReference type="AlphaFoldDB" id="A0A369VTW4"/>
<dbReference type="GO" id="GO:0051537">
    <property type="term" value="F:2 iron, 2 sulfur cluster binding"/>
    <property type="evidence" value="ECO:0007669"/>
    <property type="project" value="UniProtKB-KW"/>
</dbReference>
<evidence type="ECO:0000313" key="17">
    <source>
        <dbReference type="EMBL" id="RDE05808.1"/>
    </source>
</evidence>
<dbReference type="SFLD" id="SFLDG01278">
    <property type="entry name" value="biotin_synthase_like"/>
    <property type="match status" value="1"/>
</dbReference>
<keyword evidence="11 13" id="KW-0411">Iron-sulfur</keyword>
<dbReference type="SMART" id="SM00729">
    <property type="entry name" value="Elp3"/>
    <property type="match status" value="1"/>
</dbReference>
<feature type="binding site" evidence="13 14">
    <location>
        <position position="192"/>
    </location>
    <ligand>
        <name>[2Fe-2S] cluster</name>
        <dbReference type="ChEBI" id="CHEBI:190135"/>
    </ligand>
</feature>
<evidence type="ECO:0000256" key="7">
    <source>
        <dbReference type="ARBA" id="ARBA00022714"/>
    </source>
</evidence>
<dbReference type="NCBIfam" id="TIGR00433">
    <property type="entry name" value="bioB"/>
    <property type="match status" value="1"/>
</dbReference>
<evidence type="ECO:0000313" key="18">
    <source>
        <dbReference type="Proteomes" id="UP000253918"/>
    </source>
</evidence>
<dbReference type="PIRSF" id="PIRSF001619">
    <property type="entry name" value="Biotin_synth"/>
    <property type="match status" value="1"/>
</dbReference>
<dbReference type="SMART" id="SM00876">
    <property type="entry name" value="BATS"/>
    <property type="match status" value="1"/>
</dbReference>
<feature type="domain" description="Radical SAM core" evidence="16">
    <location>
        <begin position="42"/>
        <end position="266"/>
    </location>
</feature>
<dbReference type="GO" id="GO:0051539">
    <property type="term" value="F:4 iron, 4 sulfur cluster binding"/>
    <property type="evidence" value="ECO:0007669"/>
    <property type="project" value="UniProtKB-KW"/>
</dbReference>
<dbReference type="Pfam" id="PF04055">
    <property type="entry name" value="Radical_SAM"/>
    <property type="match status" value="1"/>
</dbReference>
<comment type="subunit">
    <text evidence="13">Homodimer.</text>
</comment>
<dbReference type="InterPro" id="IPR013785">
    <property type="entry name" value="Aldolase_TIM"/>
</dbReference>
<evidence type="ECO:0000256" key="8">
    <source>
        <dbReference type="ARBA" id="ARBA00022723"/>
    </source>
</evidence>
<dbReference type="RefSeq" id="WP_114687877.1">
    <property type="nucleotide sequence ID" value="NZ_QQNB01000002.1"/>
</dbReference>
<dbReference type="GO" id="GO:0005506">
    <property type="term" value="F:iron ion binding"/>
    <property type="evidence" value="ECO:0007669"/>
    <property type="project" value="UniProtKB-UniRule"/>
</dbReference>
<evidence type="ECO:0000256" key="11">
    <source>
        <dbReference type="ARBA" id="ARBA00023014"/>
    </source>
</evidence>
<evidence type="ECO:0000256" key="12">
    <source>
        <dbReference type="ARBA" id="ARBA00051157"/>
    </source>
</evidence>
<sequence>MTRAEETRTDWTRDEIAALFDLPFPSLVFQAAEVHRAHHAADEVQLSTLLSIKTGGCPEDCGYCSQSVVADSGVKATRLMDVRSVLQAAAQAKDHGSTRFCMGAAWRNPKDRDMDAIVQMVEGVRGLGLETCMTLGMLTPAQAARLGAAGLDYYNHNIDTSPERYGEVITTRTFGERLDTLENVRAAGINVCCGGIVGMGETREDRVGFVHALATLPEHPGSVPINALVPVKGTVLGDMLADTPLARIDDIEFVRTVAVARITMPKAMVRLSAGRESMGEATQALCFLAGANSIFTGDKLLTAANAGDDRDAALFAKLGVRPMAAEPARHPGLEPGSRCLDAEGRSGPLGRVWGDEGAAEAAE</sequence>
<feature type="binding site" evidence="13 14">
    <location>
        <position position="132"/>
    </location>
    <ligand>
        <name>[2Fe-2S] cluster</name>
        <dbReference type="ChEBI" id="CHEBI:190135"/>
    </ligand>
</feature>
<dbReference type="InterPro" id="IPR002684">
    <property type="entry name" value="Biotin_synth/BioAB"/>
</dbReference>
<dbReference type="SFLD" id="SFLDG01060">
    <property type="entry name" value="BATS_domain_containing"/>
    <property type="match status" value="1"/>
</dbReference>
<evidence type="ECO:0000256" key="9">
    <source>
        <dbReference type="ARBA" id="ARBA00022756"/>
    </source>
</evidence>
<feature type="binding site" evidence="13 14">
    <location>
        <position position="101"/>
    </location>
    <ligand>
        <name>[2Fe-2S] cluster</name>
        <dbReference type="ChEBI" id="CHEBI:190135"/>
    </ligand>
</feature>
<dbReference type="PROSITE" id="PS51918">
    <property type="entry name" value="RADICAL_SAM"/>
    <property type="match status" value="1"/>
</dbReference>
<evidence type="ECO:0000256" key="3">
    <source>
        <dbReference type="ARBA" id="ARBA00012236"/>
    </source>
</evidence>
<comment type="cofactor">
    <cofactor evidence="13 14">
        <name>[4Fe-4S] cluster</name>
        <dbReference type="ChEBI" id="CHEBI:49883"/>
    </cofactor>
    <text evidence="13 14">Binds 1 [4Fe-4S] cluster. The cluster is coordinated with 3 cysteines and an exchangeable S-adenosyl-L-methionine.</text>
</comment>
<dbReference type="InterPro" id="IPR058240">
    <property type="entry name" value="rSAM_sf"/>
</dbReference>
<dbReference type="InterPro" id="IPR007197">
    <property type="entry name" value="rSAM"/>
</dbReference>
<keyword evidence="18" id="KW-1185">Reference proteome</keyword>
<dbReference type="CDD" id="cd01335">
    <property type="entry name" value="Radical_SAM"/>
    <property type="match status" value="1"/>
</dbReference>
<comment type="cofactor">
    <cofactor evidence="13">
        <name>[2Fe-2S] cluster</name>
        <dbReference type="ChEBI" id="CHEBI:190135"/>
    </cofactor>
    <text evidence="13">Binds 1 [2Fe-2S] cluster. The cluster is coordinated with 3 cysteines and 1 arginine.</text>
</comment>
<keyword evidence="10 13" id="KW-0408">Iron</keyword>
<comment type="catalytic activity">
    <reaction evidence="12 13">
        <text>(4R,5S)-dethiobiotin + (sulfur carrier)-SH + 2 reduced [2Fe-2S]-[ferredoxin] + 2 S-adenosyl-L-methionine = (sulfur carrier)-H + biotin + 2 5'-deoxyadenosine + 2 L-methionine + 2 oxidized [2Fe-2S]-[ferredoxin]</text>
        <dbReference type="Rhea" id="RHEA:22060"/>
        <dbReference type="Rhea" id="RHEA-COMP:10000"/>
        <dbReference type="Rhea" id="RHEA-COMP:10001"/>
        <dbReference type="Rhea" id="RHEA-COMP:14737"/>
        <dbReference type="Rhea" id="RHEA-COMP:14739"/>
        <dbReference type="ChEBI" id="CHEBI:17319"/>
        <dbReference type="ChEBI" id="CHEBI:29917"/>
        <dbReference type="ChEBI" id="CHEBI:33737"/>
        <dbReference type="ChEBI" id="CHEBI:33738"/>
        <dbReference type="ChEBI" id="CHEBI:57586"/>
        <dbReference type="ChEBI" id="CHEBI:57844"/>
        <dbReference type="ChEBI" id="CHEBI:59789"/>
        <dbReference type="ChEBI" id="CHEBI:64428"/>
        <dbReference type="ChEBI" id="CHEBI:149473"/>
        <dbReference type="EC" id="2.8.1.6"/>
    </reaction>
</comment>
<feature type="binding site" evidence="13 14">
    <location>
        <position position="61"/>
    </location>
    <ligand>
        <name>[4Fe-4S] cluster</name>
        <dbReference type="ChEBI" id="CHEBI:49883"/>
        <note>4Fe-4S-S-AdoMet</note>
    </ligand>
</feature>
<dbReference type="Pfam" id="PF06968">
    <property type="entry name" value="BATS"/>
    <property type="match status" value="1"/>
</dbReference>
<evidence type="ECO:0000256" key="1">
    <source>
        <dbReference type="ARBA" id="ARBA00004942"/>
    </source>
</evidence>
<dbReference type="FunFam" id="3.20.20.70:FF:000011">
    <property type="entry name" value="Biotin synthase"/>
    <property type="match status" value="1"/>
</dbReference>
<evidence type="ECO:0000256" key="14">
    <source>
        <dbReference type="PIRSR" id="PIRSR001619-1"/>
    </source>
</evidence>
<comment type="cofactor">
    <cofactor evidence="14">
        <name>[2Fe-2S] cluster</name>
        <dbReference type="ChEBI" id="CHEBI:190135"/>
    </cofactor>
    <text evidence="14">Binds 1 [2Fe-2S] cluster. The cluster is coordinated with 3 cysteines and 1 arginine.</text>
</comment>
<dbReference type="Gene3D" id="3.20.20.70">
    <property type="entry name" value="Aldolase class I"/>
    <property type="match status" value="1"/>
</dbReference>
<name>A0A369VTW4_9SPHN</name>
<dbReference type="EMBL" id="QQNB01000002">
    <property type="protein sequence ID" value="RDE05808.1"/>
    <property type="molecule type" value="Genomic_DNA"/>
</dbReference>
<keyword evidence="5 13" id="KW-0808">Transferase</keyword>
<dbReference type="OrthoDB" id="9786826at2"/>
<dbReference type="GO" id="GO:0009102">
    <property type="term" value="P:biotin biosynthetic process"/>
    <property type="evidence" value="ECO:0007669"/>
    <property type="project" value="UniProtKB-UniRule"/>
</dbReference>
<protein>
    <recommendedName>
        <fullName evidence="3 13">Biotin synthase</fullName>
        <ecNumber evidence="3 13">2.8.1.6</ecNumber>
    </recommendedName>
</protein>
<feature type="binding site" evidence="13 14">
    <location>
        <position position="64"/>
    </location>
    <ligand>
        <name>[4Fe-4S] cluster</name>
        <dbReference type="ChEBI" id="CHEBI:49883"/>
        <note>4Fe-4S-S-AdoMet</note>
    </ligand>
</feature>
<dbReference type="InterPro" id="IPR024177">
    <property type="entry name" value="Biotin_synthase"/>
</dbReference>
<keyword evidence="7 13" id="KW-0001">2Fe-2S</keyword>
<keyword evidence="4 13" id="KW-0004">4Fe-4S</keyword>
<dbReference type="SUPFAM" id="SSF102114">
    <property type="entry name" value="Radical SAM enzymes"/>
    <property type="match status" value="1"/>
</dbReference>
<gene>
    <name evidence="13 17" type="primary">bioB</name>
    <name evidence="17" type="ORF">DVW87_11480</name>
</gene>
<keyword evidence="8 13" id="KW-0479">Metal-binding</keyword>
<evidence type="ECO:0000256" key="2">
    <source>
        <dbReference type="ARBA" id="ARBA00010765"/>
    </source>
</evidence>
<dbReference type="HAMAP" id="MF_01694">
    <property type="entry name" value="BioB"/>
    <property type="match status" value="1"/>
</dbReference>
<comment type="function">
    <text evidence="13">Catalyzes the conversion of dethiobiotin (DTB) to biotin by the insertion of a sulfur atom into dethiobiotin via a radical-based mechanism.</text>
</comment>
<dbReference type="PANTHER" id="PTHR22976">
    <property type="entry name" value="BIOTIN SYNTHASE"/>
    <property type="match status" value="1"/>
</dbReference>
<evidence type="ECO:0000256" key="13">
    <source>
        <dbReference type="HAMAP-Rule" id="MF_01694"/>
    </source>
</evidence>
<dbReference type="GO" id="GO:0004076">
    <property type="term" value="F:biotin synthase activity"/>
    <property type="evidence" value="ECO:0007669"/>
    <property type="project" value="UniProtKB-UniRule"/>
</dbReference>
<comment type="caution">
    <text evidence="17">The sequence shown here is derived from an EMBL/GenBank/DDBJ whole genome shotgun (WGS) entry which is preliminary data.</text>
</comment>
<dbReference type="EC" id="2.8.1.6" evidence="3 13"/>
<dbReference type="InterPro" id="IPR006638">
    <property type="entry name" value="Elp3/MiaA/NifB-like_rSAM"/>
</dbReference>
<evidence type="ECO:0000259" key="16">
    <source>
        <dbReference type="PROSITE" id="PS51918"/>
    </source>
</evidence>
<dbReference type="UniPathway" id="UPA00078">
    <property type="reaction ID" value="UER00162"/>
</dbReference>
<feature type="region of interest" description="Disordered" evidence="15">
    <location>
        <begin position="327"/>
        <end position="363"/>
    </location>
</feature>
<evidence type="ECO:0000256" key="5">
    <source>
        <dbReference type="ARBA" id="ARBA00022679"/>
    </source>
</evidence>
<feature type="binding site" evidence="13 14">
    <location>
        <position position="270"/>
    </location>
    <ligand>
        <name>[2Fe-2S] cluster</name>
        <dbReference type="ChEBI" id="CHEBI:190135"/>
    </ligand>
</feature>
<evidence type="ECO:0000256" key="10">
    <source>
        <dbReference type="ARBA" id="ARBA00023004"/>
    </source>
</evidence>
<comment type="pathway">
    <text evidence="1 13">Cofactor biosynthesis; biotin biosynthesis; biotin from 7,8-diaminononanoate: step 2/2.</text>
</comment>
<feature type="binding site" evidence="13 14">
    <location>
        <position position="57"/>
    </location>
    <ligand>
        <name>[4Fe-4S] cluster</name>
        <dbReference type="ChEBI" id="CHEBI:49883"/>
        <note>4Fe-4S-S-AdoMet</note>
    </ligand>
</feature>
<keyword evidence="9 13" id="KW-0093">Biotin biosynthesis</keyword>
<organism evidence="17 18">
    <name type="scientific">Sphingomonas aracearum</name>
    <dbReference type="NCBI Taxonomy" id="2283317"/>
    <lineage>
        <taxon>Bacteria</taxon>
        <taxon>Pseudomonadati</taxon>
        <taxon>Pseudomonadota</taxon>
        <taxon>Alphaproteobacteria</taxon>
        <taxon>Sphingomonadales</taxon>
        <taxon>Sphingomonadaceae</taxon>
        <taxon>Sphingomonas</taxon>
    </lineage>
</organism>
<reference evidence="17 18" key="1">
    <citation type="submission" date="2018-07" db="EMBL/GenBank/DDBJ databases">
        <title>a novel species of Sphingomonas isolated from the rhizosphere soil of Araceae plant.</title>
        <authorList>
            <person name="Zhiyong W."/>
            <person name="Qinglan Z."/>
            <person name="Zhiwei F."/>
            <person name="Ding X."/>
            <person name="Gejiao W."/>
            <person name="Shixue Z."/>
        </authorList>
    </citation>
    <scope>NUCLEOTIDE SEQUENCE [LARGE SCALE GENOMIC DNA]</scope>
    <source>
        <strain evidence="17 18">WZY 27</strain>
    </source>
</reference>
<dbReference type="SFLD" id="SFLDF00272">
    <property type="entry name" value="biotin_synthase"/>
    <property type="match status" value="1"/>
</dbReference>